<gene>
    <name evidence="4" type="primary">gutB</name>
    <name evidence="4" type="ORF">MNV_1140046</name>
</gene>
<evidence type="ECO:0000313" key="5">
    <source>
        <dbReference type="Proteomes" id="UP000218615"/>
    </source>
</evidence>
<dbReference type="EC" id="1.1.1.14" evidence="4"/>
<proteinExistence type="predicted"/>
<dbReference type="Proteomes" id="UP000218615">
    <property type="component" value="Unassembled WGS sequence"/>
</dbReference>
<name>A0A284VJB8_9EURY</name>
<dbReference type="SUPFAM" id="SSF51735">
    <property type="entry name" value="NAD(P)-binding Rossmann-fold domains"/>
    <property type="match status" value="1"/>
</dbReference>
<dbReference type="InterPro" id="IPR013154">
    <property type="entry name" value="ADH-like_N"/>
</dbReference>
<dbReference type="InterPro" id="IPR011032">
    <property type="entry name" value="GroES-like_sf"/>
</dbReference>
<keyword evidence="1 4" id="KW-0560">Oxidoreductase</keyword>
<dbReference type="Pfam" id="PF08240">
    <property type="entry name" value="ADH_N"/>
    <property type="match status" value="1"/>
</dbReference>
<sequence>MKTAVYYNNNDIRIEDRPKPEIKDGELLVKVKASGICGTDLMEWYRIKKAPRVLGHEMAGDIVESRSDKFNIGQRVFVSHHVPCNECKYCLAGNHTACEMLHKGNYDPGGFSEFVRVPKINVENGTYILPENVSYEEGTMIEPLACVVRAQRIIGVGGGQTVLVMGSGISGLLNILVAKLKKAKVVATDINEYRLNMAKESGADEVFNANEELGIKADRIIMCTGAMPAFEAAFRYIDRKGIIMLFAIPNRNIPIPVEDFWRNELGIVSSYGAAPVDLEEALELIKDGKIDVKSLITHRLKLEDIQRGFKIAGEAKDSLKVIVVP</sequence>
<accession>A0A284VJB8</accession>
<dbReference type="GO" id="GO:0043168">
    <property type="term" value="F:anion binding"/>
    <property type="evidence" value="ECO:0007669"/>
    <property type="project" value="UniProtKB-ARBA"/>
</dbReference>
<dbReference type="GO" id="GO:0003939">
    <property type="term" value="F:L-iditol 2-dehydrogenase (NAD+) activity"/>
    <property type="evidence" value="ECO:0007669"/>
    <property type="project" value="UniProtKB-EC"/>
</dbReference>
<reference evidence="5" key="1">
    <citation type="submission" date="2017-06" db="EMBL/GenBank/DDBJ databases">
        <authorList>
            <person name="Cremers G."/>
        </authorList>
    </citation>
    <scope>NUCLEOTIDE SEQUENCE [LARGE SCALE GENOMIC DNA]</scope>
</reference>
<dbReference type="GO" id="GO:0030554">
    <property type="term" value="F:adenyl nucleotide binding"/>
    <property type="evidence" value="ECO:0007669"/>
    <property type="project" value="UniProtKB-ARBA"/>
</dbReference>
<dbReference type="GO" id="GO:0044281">
    <property type="term" value="P:small molecule metabolic process"/>
    <property type="evidence" value="ECO:0007669"/>
    <property type="project" value="UniProtKB-ARBA"/>
</dbReference>
<dbReference type="Gene3D" id="3.40.50.720">
    <property type="entry name" value="NAD(P)-binding Rossmann-like Domain"/>
    <property type="match status" value="1"/>
</dbReference>
<dbReference type="AlphaFoldDB" id="A0A284VJB8"/>
<dbReference type="InterPro" id="IPR013149">
    <property type="entry name" value="ADH-like_C"/>
</dbReference>
<dbReference type="InterPro" id="IPR036291">
    <property type="entry name" value="NAD(P)-bd_dom_sf"/>
</dbReference>
<evidence type="ECO:0000256" key="1">
    <source>
        <dbReference type="ARBA" id="ARBA00023002"/>
    </source>
</evidence>
<dbReference type="PANTHER" id="PTHR43401:SF2">
    <property type="entry name" value="L-THREONINE 3-DEHYDROGENASE"/>
    <property type="match status" value="1"/>
</dbReference>
<dbReference type="Pfam" id="PF00107">
    <property type="entry name" value="ADH_zinc_N"/>
    <property type="match status" value="1"/>
</dbReference>
<dbReference type="PANTHER" id="PTHR43401">
    <property type="entry name" value="L-THREONINE 3-DEHYDROGENASE"/>
    <property type="match status" value="1"/>
</dbReference>
<dbReference type="Gene3D" id="3.90.180.10">
    <property type="entry name" value="Medium-chain alcohol dehydrogenases, catalytic domain"/>
    <property type="match status" value="1"/>
</dbReference>
<dbReference type="GO" id="GO:0051262">
    <property type="term" value="P:protein tetramerization"/>
    <property type="evidence" value="ECO:0007669"/>
    <property type="project" value="UniProtKB-ARBA"/>
</dbReference>
<dbReference type="SUPFAM" id="SSF50129">
    <property type="entry name" value="GroES-like"/>
    <property type="match status" value="1"/>
</dbReference>
<feature type="domain" description="Alcohol dehydrogenase-like N-terminal" evidence="3">
    <location>
        <begin position="24"/>
        <end position="120"/>
    </location>
</feature>
<dbReference type="OrthoDB" id="73567at2157"/>
<dbReference type="InterPro" id="IPR050129">
    <property type="entry name" value="Zn_alcohol_dh"/>
</dbReference>
<evidence type="ECO:0000313" key="4">
    <source>
        <dbReference type="EMBL" id="SNQ59350.1"/>
    </source>
</evidence>
<dbReference type="EMBL" id="FZMP01000018">
    <property type="protein sequence ID" value="SNQ59350.1"/>
    <property type="molecule type" value="Genomic_DNA"/>
</dbReference>
<organism evidence="4 5">
    <name type="scientific">Candidatus Methanoperedens nitratireducens</name>
    <dbReference type="NCBI Taxonomy" id="1392998"/>
    <lineage>
        <taxon>Archaea</taxon>
        <taxon>Methanobacteriati</taxon>
        <taxon>Methanobacteriota</taxon>
        <taxon>Stenosarchaea group</taxon>
        <taxon>Methanomicrobia</taxon>
        <taxon>Methanosarcinales</taxon>
        <taxon>ANME-2 cluster</taxon>
        <taxon>Candidatus Methanoperedentaceae</taxon>
        <taxon>Candidatus Methanoperedens</taxon>
    </lineage>
</organism>
<feature type="domain" description="Alcohol dehydrogenase-like C-terminal" evidence="2">
    <location>
        <begin position="171"/>
        <end position="286"/>
    </location>
</feature>
<protein>
    <submittedName>
        <fullName evidence="4">Similar to sorbitol dehydrogenase</fullName>
        <ecNumber evidence="4">1.1.1.14</ecNumber>
    </submittedName>
</protein>
<keyword evidence="5" id="KW-1185">Reference proteome</keyword>
<evidence type="ECO:0000259" key="3">
    <source>
        <dbReference type="Pfam" id="PF08240"/>
    </source>
</evidence>
<evidence type="ECO:0000259" key="2">
    <source>
        <dbReference type="Pfam" id="PF00107"/>
    </source>
</evidence>
<dbReference type="RefSeq" id="WP_096203740.1">
    <property type="nucleotide sequence ID" value="NZ_FZMP01000018.1"/>
</dbReference>